<gene>
    <name evidence="2" type="ORF">FOA19_19545</name>
</gene>
<evidence type="ECO:0000313" key="3">
    <source>
        <dbReference type="Proteomes" id="UP000324133"/>
    </source>
</evidence>
<keyword evidence="2" id="KW-0808">Transferase</keyword>
<accession>A0A5B6TCB0</accession>
<proteinExistence type="predicted"/>
<sequence>MPIFSLCNVNSQLVSIIIPNFNRAKIISETLDSIYNQTYSNWEAIIVDDESNDLSQNVVESFVEKDKRFFFIKRSRSPKGAPTCRNIGIEHAKGKYIIFLDSDDLLAPYCLEQRVDYMQKNQNLDFAVFPMLVFTNKPGDSNVIWNSLDERNDLQRFLHLDLPWQTTSPIWKSESLIKVGLWDELAMNWQDWDFHIRALVANCVYAKVKVLPDCFLRRNVDVSRISEHNITLQRFKSRIRLFEKILALITSVSTLQLTYKNVFAGHFIKIMEQIIVNRVPIRITTVLDIVNKYKLVNKYYEYIVWLYLLVFRFFSNNRFTIIRSGLYKAIRYILPPSILETGSTHFKVKLKDEEMAEVKKYLFK</sequence>
<dbReference type="Proteomes" id="UP000324133">
    <property type="component" value="Unassembled WGS sequence"/>
</dbReference>
<keyword evidence="3" id="KW-1185">Reference proteome</keyword>
<reference evidence="2 3" key="1">
    <citation type="submission" date="2019-07" db="EMBL/GenBank/DDBJ databases">
        <title>Rufibacter sp. nov., isolated from lake sediment.</title>
        <authorList>
            <person name="Qu J.-H."/>
        </authorList>
    </citation>
    <scope>NUCLEOTIDE SEQUENCE [LARGE SCALE GENOMIC DNA]</scope>
    <source>
        <strain evidence="2 3">NBS58-1</strain>
    </source>
</reference>
<feature type="domain" description="Glycosyltransferase 2-like" evidence="1">
    <location>
        <begin position="15"/>
        <end position="144"/>
    </location>
</feature>
<dbReference type="GO" id="GO:0016740">
    <property type="term" value="F:transferase activity"/>
    <property type="evidence" value="ECO:0007669"/>
    <property type="project" value="UniProtKB-KW"/>
</dbReference>
<dbReference type="PANTHER" id="PTHR43685:SF2">
    <property type="entry name" value="GLYCOSYLTRANSFERASE 2-LIKE DOMAIN-CONTAINING PROTEIN"/>
    <property type="match status" value="1"/>
</dbReference>
<dbReference type="CDD" id="cd00761">
    <property type="entry name" value="Glyco_tranf_GTA_type"/>
    <property type="match status" value="1"/>
</dbReference>
<dbReference type="Pfam" id="PF00535">
    <property type="entry name" value="Glycos_transf_2"/>
    <property type="match status" value="1"/>
</dbReference>
<dbReference type="InterPro" id="IPR001173">
    <property type="entry name" value="Glyco_trans_2-like"/>
</dbReference>
<comment type="caution">
    <text evidence="2">The sequence shown here is derived from an EMBL/GenBank/DDBJ whole genome shotgun (WGS) entry which is preliminary data.</text>
</comment>
<dbReference type="PANTHER" id="PTHR43685">
    <property type="entry name" value="GLYCOSYLTRANSFERASE"/>
    <property type="match status" value="1"/>
</dbReference>
<dbReference type="InterPro" id="IPR050834">
    <property type="entry name" value="Glycosyltransf_2"/>
</dbReference>
<organism evidence="2 3">
    <name type="scientific">Rufibacter hautae</name>
    <dbReference type="NCBI Taxonomy" id="2595005"/>
    <lineage>
        <taxon>Bacteria</taxon>
        <taxon>Pseudomonadati</taxon>
        <taxon>Bacteroidota</taxon>
        <taxon>Cytophagia</taxon>
        <taxon>Cytophagales</taxon>
        <taxon>Hymenobacteraceae</taxon>
        <taxon>Rufibacter</taxon>
    </lineage>
</organism>
<evidence type="ECO:0000259" key="1">
    <source>
        <dbReference type="Pfam" id="PF00535"/>
    </source>
</evidence>
<evidence type="ECO:0000313" key="2">
    <source>
        <dbReference type="EMBL" id="KAA3436581.1"/>
    </source>
</evidence>
<protein>
    <submittedName>
        <fullName evidence="2">Glycosyltransferase family 2 protein</fullName>
    </submittedName>
</protein>
<dbReference type="OrthoDB" id="597270at2"/>
<dbReference type="Gene3D" id="3.90.550.10">
    <property type="entry name" value="Spore Coat Polysaccharide Biosynthesis Protein SpsA, Chain A"/>
    <property type="match status" value="1"/>
</dbReference>
<dbReference type="InterPro" id="IPR029044">
    <property type="entry name" value="Nucleotide-diphossugar_trans"/>
</dbReference>
<dbReference type="AlphaFoldDB" id="A0A5B6TCB0"/>
<dbReference type="SUPFAM" id="SSF53448">
    <property type="entry name" value="Nucleotide-diphospho-sugar transferases"/>
    <property type="match status" value="1"/>
</dbReference>
<name>A0A5B6TCB0_9BACT</name>
<dbReference type="EMBL" id="VKKY01000003">
    <property type="protein sequence ID" value="KAA3436581.1"/>
    <property type="molecule type" value="Genomic_DNA"/>
</dbReference>